<dbReference type="EMBL" id="JAFJYH010000012">
    <property type="protein sequence ID" value="KAG4425263.1"/>
    <property type="molecule type" value="Genomic_DNA"/>
</dbReference>
<dbReference type="Proteomes" id="UP000664132">
    <property type="component" value="Unassembled WGS sequence"/>
</dbReference>
<protein>
    <recommendedName>
        <fullName evidence="4">YDG domain-containing protein</fullName>
    </recommendedName>
</protein>
<gene>
    <name evidence="2" type="ORF">IFR04_001630</name>
</gene>
<sequence>MAPSSRSQNFREILREILHSKDFPLLPALHLLPSQLYVRLSGSTVQPPPILSSIKRVISGGTGRMPRKGHDDVNASKFRALAFRNPFSSSTRNEKPPGALSSEPCASGSTSPVSITHATYSGVVSTVPSTIPSTLPSTGTSAAISPESEESPDTEKHDPVSDIPSQGLRISIPQSKEDRNTADGSDAFSINSSEISPLAGPRVNKRWSSLEDPESLTGSFQSYQSEISTRSFRSYGSSIGDGGGWDFEALLEMTDVVRAALKTKGIIPKVHIEELNVLLDALLQLEVSVRPSTEIDLLIHTRLDELLKDIINSKQTMCHNLDRSQVTIYIKAGSLKRKWERRFKSFYFNINTPRTEQMKINGPLRGLTLMGSNGENVMNWLVSYIQPAGLEGHVNFTPGDWWLNIHCALRDGAVGSVDKMLTMGKSGVVALALLSGEEVTGPTLNLFEYTKIGHNKDELMKLMGCNRGRPIRVLRGCNLKSKYAPPVGVRYDGLHVVKQFGHKLLDETKNVYRCTIMLERSTSQKPFAEVLRLPKPSQVDDWNLYKKLLGEEYRTREGETAFEKWADLEEEQQTEKEQFIKASALKEGIRRYTLVERKPTYLQSQEGID</sequence>
<name>A0A8H7WHV2_9HELO</name>
<proteinExistence type="predicted"/>
<evidence type="ECO:0000256" key="1">
    <source>
        <dbReference type="SAM" id="MobiDB-lite"/>
    </source>
</evidence>
<evidence type="ECO:0000313" key="2">
    <source>
        <dbReference type="EMBL" id="KAG4425263.1"/>
    </source>
</evidence>
<reference evidence="2" key="1">
    <citation type="submission" date="2021-02" db="EMBL/GenBank/DDBJ databases">
        <title>Genome sequence Cadophora malorum strain M34.</title>
        <authorList>
            <person name="Stefanovic E."/>
            <person name="Vu D."/>
            <person name="Scully C."/>
            <person name="Dijksterhuis J."/>
            <person name="Roader J."/>
            <person name="Houbraken J."/>
        </authorList>
    </citation>
    <scope>NUCLEOTIDE SEQUENCE</scope>
    <source>
        <strain evidence="2">M34</strain>
    </source>
</reference>
<evidence type="ECO:0000313" key="3">
    <source>
        <dbReference type="Proteomes" id="UP000664132"/>
    </source>
</evidence>
<dbReference type="OrthoDB" id="3244603at2759"/>
<accession>A0A8H7WHV2</accession>
<dbReference type="InterPro" id="IPR036987">
    <property type="entry name" value="SRA-YDG_sf"/>
</dbReference>
<feature type="region of interest" description="Disordered" evidence="1">
    <location>
        <begin position="127"/>
        <end position="195"/>
    </location>
</feature>
<dbReference type="InterPro" id="IPR015947">
    <property type="entry name" value="PUA-like_sf"/>
</dbReference>
<dbReference type="SUPFAM" id="SSF88697">
    <property type="entry name" value="PUA domain-like"/>
    <property type="match status" value="1"/>
</dbReference>
<dbReference type="Gene3D" id="2.30.280.10">
    <property type="entry name" value="SRA-YDG"/>
    <property type="match status" value="1"/>
</dbReference>
<dbReference type="AlphaFoldDB" id="A0A8H7WHV2"/>
<keyword evidence="3" id="KW-1185">Reference proteome</keyword>
<comment type="caution">
    <text evidence="2">The sequence shown here is derived from an EMBL/GenBank/DDBJ whole genome shotgun (WGS) entry which is preliminary data.</text>
</comment>
<organism evidence="2 3">
    <name type="scientific">Cadophora malorum</name>
    <dbReference type="NCBI Taxonomy" id="108018"/>
    <lineage>
        <taxon>Eukaryota</taxon>
        <taxon>Fungi</taxon>
        <taxon>Dikarya</taxon>
        <taxon>Ascomycota</taxon>
        <taxon>Pezizomycotina</taxon>
        <taxon>Leotiomycetes</taxon>
        <taxon>Helotiales</taxon>
        <taxon>Ploettnerulaceae</taxon>
        <taxon>Cadophora</taxon>
    </lineage>
</organism>
<feature type="region of interest" description="Disordered" evidence="1">
    <location>
        <begin position="86"/>
        <end position="112"/>
    </location>
</feature>
<evidence type="ECO:0008006" key="4">
    <source>
        <dbReference type="Google" id="ProtNLM"/>
    </source>
</evidence>
<feature type="compositionally biased region" description="Polar residues" evidence="1">
    <location>
        <begin position="127"/>
        <end position="143"/>
    </location>
</feature>